<evidence type="ECO:0000256" key="1">
    <source>
        <dbReference type="SAM" id="MobiDB-lite"/>
    </source>
</evidence>
<dbReference type="VEuPathDB" id="VectorBase:HLOH_051099"/>
<feature type="compositionally biased region" description="Basic residues" evidence="1">
    <location>
        <begin position="218"/>
        <end position="231"/>
    </location>
</feature>
<feature type="compositionally biased region" description="Basic and acidic residues" evidence="1">
    <location>
        <begin position="246"/>
        <end position="261"/>
    </location>
</feature>
<comment type="caution">
    <text evidence="2">The sequence shown here is derived from an EMBL/GenBank/DDBJ whole genome shotgun (WGS) entry which is preliminary data.</text>
</comment>
<accession>A0A9J6GWM6</accession>
<gene>
    <name evidence="2" type="ORF">HPB48_022887</name>
</gene>
<name>A0A9J6GWM6_HAELO</name>
<dbReference type="OMA" id="DINRAVP"/>
<dbReference type="EMBL" id="JABSTR010000010">
    <property type="protein sequence ID" value="KAH9379595.1"/>
    <property type="molecule type" value="Genomic_DNA"/>
</dbReference>
<dbReference type="Proteomes" id="UP000821853">
    <property type="component" value="Chromosome 8"/>
</dbReference>
<sequence length="299" mass="32670">MAAQDARLRPFTFYARLPKGVTNVELRKIPVQKFSRQELSGQDVRFDYRGSQAKAIRVLHYRNDLPEEALYHALGSFGQVHSCSKESVSGFPGVWSGVRKMRVDINRAVPNLCKRCDRFGHEQCEAPCTKCAGDHAVSQCTFRSFAMVTQQPPPPAGAGAYSPRGTAGVPKTLRAVREDQLEASPAEQSAPAVAAATEDQAEEELVEMTQSVEEAPKSARRKRPRHKRKSHTLAAGASANDGSEDELSRSSRDTPKEKRAAVDGNESSGDERSSISEEMSADSYSSENGDAIENPESTE</sequence>
<feature type="compositionally biased region" description="Low complexity" evidence="1">
    <location>
        <begin position="182"/>
        <end position="196"/>
    </location>
</feature>
<evidence type="ECO:0000313" key="3">
    <source>
        <dbReference type="Proteomes" id="UP000821853"/>
    </source>
</evidence>
<dbReference type="AlphaFoldDB" id="A0A9J6GWM6"/>
<evidence type="ECO:0000313" key="2">
    <source>
        <dbReference type="EMBL" id="KAH9379595.1"/>
    </source>
</evidence>
<dbReference type="OrthoDB" id="7765028at2759"/>
<keyword evidence="3" id="KW-1185">Reference proteome</keyword>
<protein>
    <submittedName>
        <fullName evidence="2">Uncharacterized protein</fullName>
    </submittedName>
</protein>
<reference evidence="2 3" key="1">
    <citation type="journal article" date="2020" name="Cell">
        <title>Large-Scale Comparative Analyses of Tick Genomes Elucidate Their Genetic Diversity and Vector Capacities.</title>
        <authorList>
            <consortium name="Tick Genome and Microbiome Consortium (TIGMIC)"/>
            <person name="Jia N."/>
            <person name="Wang J."/>
            <person name="Shi W."/>
            <person name="Du L."/>
            <person name="Sun Y."/>
            <person name="Zhan W."/>
            <person name="Jiang J.F."/>
            <person name="Wang Q."/>
            <person name="Zhang B."/>
            <person name="Ji P."/>
            <person name="Bell-Sakyi L."/>
            <person name="Cui X.M."/>
            <person name="Yuan T.T."/>
            <person name="Jiang B.G."/>
            <person name="Yang W.F."/>
            <person name="Lam T.T."/>
            <person name="Chang Q.C."/>
            <person name="Ding S.J."/>
            <person name="Wang X.J."/>
            <person name="Zhu J.G."/>
            <person name="Ruan X.D."/>
            <person name="Zhao L."/>
            <person name="Wei J.T."/>
            <person name="Ye R.Z."/>
            <person name="Que T.C."/>
            <person name="Du C.H."/>
            <person name="Zhou Y.H."/>
            <person name="Cheng J.X."/>
            <person name="Dai P.F."/>
            <person name="Guo W.B."/>
            <person name="Han X.H."/>
            <person name="Huang E.J."/>
            <person name="Li L.F."/>
            <person name="Wei W."/>
            <person name="Gao Y.C."/>
            <person name="Liu J.Z."/>
            <person name="Shao H.Z."/>
            <person name="Wang X."/>
            <person name="Wang C.C."/>
            <person name="Yang T.C."/>
            <person name="Huo Q.B."/>
            <person name="Li W."/>
            <person name="Chen H.Y."/>
            <person name="Chen S.E."/>
            <person name="Zhou L.G."/>
            <person name="Ni X.B."/>
            <person name="Tian J.H."/>
            <person name="Sheng Y."/>
            <person name="Liu T."/>
            <person name="Pan Y.S."/>
            <person name="Xia L.Y."/>
            <person name="Li J."/>
            <person name="Zhao F."/>
            <person name="Cao W.C."/>
        </authorList>
    </citation>
    <scope>NUCLEOTIDE SEQUENCE [LARGE SCALE GENOMIC DNA]</scope>
    <source>
        <strain evidence="2">HaeL-2018</strain>
    </source>
</reference>
<feature type="region of interest" description="Disordered" evidence="1">
    <location>
        <begin position="180"/>
        <end position="299"/>
    </location>
</feature>
<proteinExistence type="predicted"/>
<organism evidence="2 3">
    <name type="scientific">Haemaphysalis longicornis</name>
    <name type="common">Bush tick</name>
    <dbReference type="NCBI Taxonomy" id="44386"/>
    <lineage>
        <taxon>Eukaryota</taxon>
        <taxon>Metazoa</taxon>
        <taxon>Ecdysozoa</taxon>
        <taxon>Arthropoda</taxon>
        <taxon>Chelicerata</taxon>
        <taxon>Arachnida</taxon>
        <taxon>Acari</taxon>
        <taxon>Parasitiformes</taxon>
        <taxon>Ixodida</taxon>
        <taxon>Ixodoidea</taxon>
        <taxon>Ixodidae</taxon>
        <taxon>Haemaphysalinae</taxon>
        <taxon>Haemaphysalis</taxon>
    </lineage>
</organism>